<dbReference type="Pfam" id="PF13639">
    <property type="entry name" value="zf-RING_2"/>
    <property type="match status" value="1"/>
</dbReference>
<dbReference type="InterPro" id="IPR013083">
    <property type="entry name" value="Znf_RING/FYVE/PHD"/>
</dbReference>
<comment type="subcellular location">
    <subcellularLocation>
        <location evidence="1">Membrane</location>
    </subcellularLocation>
</comment>
<evidence type="ECO:0000256" key="7">
    <source>
        <dbReference type="ARBA" id="ARBA00023136"/>
    </source>
</evidence>
<dbReference type="Proteomes" id="UP000030655">
    <property type="component" value="Unassembled WGS sequence"/>
</dbReference>
<reference evidence="11 12" key="2">
    <citation type="submission" date="2014-03" db="EMBL/GenBank/DDBJ databases">
        <title>The Genome Sequence of Anncaliia algerae insect isolate PRA339.</title>
        <authorList>
            <consortium name="The Broad Institute Genome Sequencing Platform"/>
            <consortium name="The Broad Institute Genome Sequencing Center for Infectious Disease"/>
            <person name="Cuomo C."/>
            <person name="Becnel J."/>
            <person name="Sanscrainte N."/>
            <person name="Walker B."/>
            <person name="Young S.K."/>
            <person name="Zeng Q."/>
            <person name="Gargeya S."/>
            <person name="Fitzgerald M."/>
            <person name="Haas B."/>
            <person name="Abouelleil A."/>
            <person name="Alvarado L."/>
            <person name="Arachchi H.M."/>
            <person name="Berlin A.M."/>
            <person name="Chapman S.B."/>
            <person name="Dewar J."/>
            <person name="Goldberg J."/>
            <person name="Griggs A."/>
            <person name="Gujja S."/>
            <person name="Hansen M."/>
            <person name="Howarth C."/>
            <person name="Imamovic A."/>
            <person name="Larimer J."/>
            <person name="McCowan C."/>
            <person name="Murphy C."/>
            <person name="Neiman D."/>
            <person name="Pearson M."/>
            <person name="Priest M."/>
            <person name="Roberts A."/>
            <person name="Saif S."/>
            <person name="Shea T."/>
            <person name="Sisk P."/>
            <person name="Sykes S."/>
            <person name="Wortman J."/>
            <person name="Nusbaum C."/>
            <person name="Birren B."/>
        </authorList>
    </citation>
    <scope>NUCLEOTIDE SEQUENCE [LARGE SCALE GENOMIC DNA]</scope>
    <source>
        <strain evidence="11 12">PRA339</strain>
    </source>
</reference>
<feature type="transmembrane region" description="Helical" evidence="9">
    <location>
        <begin position="145"/>
        <end position="169"/>
    </location>
</feature>
<evidence type="ECO:0000256" key="2">
    <source>
        <dbReference type="ARBA" id="ARBA00022692"/>
    </source>
</evidence>
<keyword evidence="12" id="KW-1185">Reference proteome</keyword>
<dbReference type="PANTHER" id="PTHR46539">
    <property type="entry name" value="E3 UBIQUITIN-PROTEIN LIGASE ATL42"/>
    <property type="match status" value="1"/>
</dbReference>
<protein>
    <recommendedName>
        <fullName evidence="10">RING-type domain-containing protein</fullName>
    </recommendedName>
</protein>
<dbReference type="Gene3D" id="3.30.40.10">
    <property type="entry name" value="Zinc/RING finger domain, C3HC4 (zinc finger)"/>
    <property type="match status" value="1"/>
</dbReference>
<dbReference type="GO" id="GO:0016020">
    <property type="term" value="C:membrane"/>
    <property type="evidence" value="ECO:0007669"/>
    <property type="project" value="UniProtKB-SubCell"/>
</dbReference>
<organism evidence="11 12">
    <name type="scientific">Anncaliia algerae PRA339</name>
    <dbReference type="NCBI Taxonomy" id="1288291"/>
    <lineage>
        <taxon>Eukaryota</taxon>
        <taxon>Fungi</taxon>
        <taxon>Fungi incertae sedis</taxon>
        <taxon>Microsporidia</taxon>
        <taxon>Tubulinosematoidea</taxon>
        <taxon>Tubulinosematidae</taxon>
        <taxon>Anncaliia</taxon>
    </lineage>
</organism>
<dbReference type="InterPro" id="IPR011016">
    <property type="entry name" value="Znf_RING-CH"/>
</dbReference>
<dbReference type="GO" id="GO:0008270">
    <property type="term" value="F:zinc ion binding"/>
    <property type="evidence" value="ECO:0007669"/>
    <property type="project" value="UniProtKB-KW"/>
</dbReference>
<dbReference type="HOGENOM" id="CLU_1119927_0_0_1"/>
<evidence type="ECO:0000256" key="4">
    <source>
        <dbReference type="ARBA" id="ARBA00022771"/>
    </source>
</evidence>
<keyword evidence="3" id="KW-0479">Metal-binding</keyword>
<evidence type="ECO:0000256" key="6">
    <source>
        <dbReference type="ARBA" id="ARBA00022989"/>
    </source>
</evidence>
<dbReference type="OrthoDB" id="2192052at2759"/>
<evidence type="ECO:0000256" key="9">
    <source>
        <dbReference type="SAM" id="Phobius"/>
    </source>
</evidence>
<dbReference type="SMART" id="SM00184">
    <property type="entry name" value="RING"/>
    <property type="match status" value="1"/>
</dbReference>
<evidence type="ECO:0000313" key="11">
    <source>
        <dbReference type="EMBL" id="KCZ81206.1"/>
    </source>
</evidence>
<dbReference type="InterPro" id="IPR001841">
    <property type="entry name" value="Znf_RING"/>
</dbReference>
<feature type="domain" description="RING-type" evidence="10">
    <location>
        <begin position="200"/>
        <end position="242"/>
    </location>
</feature>
<proteinExistence type="predicted"/>
<accession>A0A059F2M3</accession>
<evidence type="ECO:0000256" key="1">
    <source>
        <dbReference type="ARBA" id="ARBA00004370"/>
    </source>
</evidence>
<keyword evidence="2 9" id="KW-0812">Transmembrane</keyword>
<dbReference type="AlphaFoldDB" id="A0A059F2M3"/>
<name>A0A059F2M3_9MICR</name>
<dbReference type="PROSITE" id="PS50089">
    <property type="entry name" value="ZF_RING_2"/>
    <property type="match status" value="1"/>
</dbReference>
<evidence type="ECO:0000256" key="8">
    <source>
        <dbReference type="PROSITE-ProRule" id="PRU00175"/>
    </source>
</evidence>
<dbReference type="EMBL" id="KK365147">
    <property type="protein sequence ID" value="KCZ81206.1"/>
    <property type="molecule type" value="Genomic_DNA"/>
</dbReference>
<sequence>MKIFLLIFSFATRKAKLEYITNKKYTFYVEVLNYNDRYSVINSIALSRDLDFPEDTLVFLDADKNLEYIFVKNKRVENVVILSNLLLGKKEIKKKLNKLHSSNTTKLPSIFLMNEYDSILLKNIFDENALIRINTGYSLMFLAQMLFYLFLGVLVLSILSIVFVFVTILSEKDPILLPGALEKCLKIKYYKISNKFCTHCVICMDDFDDDDLCRFLGCGHYFHIDCVDPWLEEKSSRCPLCSQHLRSL</sequence>
<dbReference type="SMART" id="SM00744">
    <property type="entry name" value="RINGv"/>
    <property type="match status" value="1"/>
</dbReference>
<evidence type="ECO:0000313" key="12">
    <source>
        <dbReference type="Proteomes" id="UP000030655"/>
    </source>
</evidence>
<gene>
    <name evidence="11" type="ORF">H312_01352</name>
</gene>
<dbReference type="STRING" id="1288291.A0A059F2M3"/>
<evidence type="ECO:0000256" key="3">
    <source>
        <dbReference type="ARBA" id="ARBA00022723"/>
    </source>
</evidence>
<keyword evidence="4 8" id="KW-0863">Zinc-finger</keyword>
<reference evidence="12" key="1">
    <citation type="submission" date="2013-02" db="EMBL/GenBank/DDBJ databases">
        <authorList>
            <consortium name="The Broad Institute Genome Sequencing Platform"/>
            <person name="Cuomo C."/>
            <person name="Becnel J."/>
            <person name="Sanscrainte N."/>
            <person name="Walker B."/>
            <person name="Young S.K."/>
            <person name="Zeng Q."/>
            <person name="Gargeya S."/>
            <person name="Fitzgerald M."/>
            <person name="Haas B."/>
            <person name="Abouelleil A."/>
            <person name="Alvarado L."/>
            <person name="Arachchi H.M."/>
            <person name="Berlin A.M."/>
            <person name="Chapman S.B."/>
            <person name="Dewar J."/>
            <person name="Goldberg J."/>
            <person name="Griggs A."/>
            <person name="Gujja S."/>
            <person name="Hansen M."/>
            <person name="Howarth C."/>
            <person name="Imamovic A."/>
            <person name="Larimer J."/>
            <person name="McCowan C."/>
            <person name="Murphy C."/>
            <person name="Neiman D."/>
            <person name="Pearson M."/>
            <person name="Priest M."/>
            <person name="Roberts A."/>
            <person name="Saif S."/>
            <person name="Shea T."/>
            <person name="Sisk P."/>
            <person name="Sykes S."/>
            <person name="Wortman J."/>
            <person name="Nusbaum C."/>
            <person name="Birren B."/>
        </authorList>
    </citation>
    <scope>NUCLEOTIDE SEQUENCE [LARGE SCALE GENOMIC DNA]</scope>
    <source>
        <strain evidence="12">PRA339</strain>
    </source>
</reference>
<evidence type="ECO:0000259" key="10">
    <source>
        <dbReference type="PROSITE" id="PS50089"/>
    </source>
</evidence>
<dbReference type="VEuPathDB" id="MicrosporidiaDB:H312_01352"/>
<keyword evidence="5" id="KW-0862">Zinc</keyword>
<dbReference type="SUPFAM" id="SSF57850">
    <property type="entry name" value="RING/U-box"/>
    <property type="match status" value="1"/>
</dbReference>
<keyword evidence="7 9" id="KW-0472">Membrane</keyword>
<keyword evidence="6 9" id="KW-1133">Transmembrane helix</keyword>
<dbReference type="PANTHER" id="PTHR46539:SF1">
    <property type="entry name" value="E3 UBIQUITIN-PROTEIN LIGASE ATL42"/>
    <property type="match status" value="1"/>
</dbReference>
<evidence type="ECO:0000256" key="5">
    <source>
        <dbReference type="ARBA" id="ARBA00022833"/>
    </source>
</evidence>